<dbReference type="Proteomes" id="UP001218218">
    <property type="component" value="Unassembled WGS sequence"/>
</dbReference>
<keyword evidence="3" id="KW-0413">Isomerase</keyword>
<comment type="caution">
    <text evidence="4">The sequence shown here is derived from an EMBL/GenBank/DDBJ whole genome shotgun (WGS) entry which is preliminary data.</text>
</comment>
<dbReference type="GO" id="GO:0003755">
    <property type="term" value="F:peptidyl-prolyl cis-trans isomerase activity"/>
    <property type="evidence" value="ECO:0007669"/>
    <property type="project" value="UniProtKB-KW"/>
</dbReference>
<dbReference type="SUPFAM" id="SSF50891">
    <property type="entry name" value="Cyclophilin-like"/>
    <property type="match status" value="1"/>
</dbReference>
<dbReference type="Gene3D" id="2.40.100.10">
    <property type="entry name" value="Cyclophilin-like"/>
    <property type="match status" value="2"/>
</dbReference>
<sequence>MSRLWNGSLLGLCRHTIIRLIHVSPAVHGDARAEVADDAPAEDGLDEDDADVVILDEELNPIFDTSGNCRAGINCDCTFTSSASAAAAAAVSGPKSNVFFDIHISAKPSACILFMLFDNDVPRMAAKFRELATGQHGFGMANAGRNTNGSQFFITTVATPNVGEGLEVVKAIEARGSGSGAPSAEVMIAESEVVEGTNTWIYLVSLTLSTP</sequence>
<gene>
    <name evidence="4" type="ORF">DFH08DRAFT_1087772</name>
</gene>
<dbReference type="EC" id="5.2.1.8" evidence="1"/>
<dbReference type="GO" id="GO:0006457">
    <property type="term" value="P:protein folding"/>
    <property type="evidence" value="ECO:0007669"/>
    <property type="project" value="TreeGrafter"/>
</dbReference>
<keyword evidence="2" id="KW-0697">Rotamase</keyword>
<reference evidence="4" key="1">
    <citation type="submission" date="2023-03" db="EMBL/GenBank/DDBJ databases">
        <title>Massive genome expansion in bonnet fungi (Mycena s.s.) driven by repeated elements and novel gene families across ecological guilds.</title>
        <authorList>
            <consortium name="Lawrence Berkeley National Laboratory"/>
            <person name="Harder C.B."/>
            <person name="Miyauchi S."/>
            <person name="Viragh M."/>
            <person name="Kuo A."/>
            <person name="Thoen E."/>
            <person name="Andreopoulos B."/>
            <person name="Lu D."/>
            <person name="Skrede I."/>
            <person name="Drula E."/>
            <person name="Henrissat B."/>
            <person name="Morin E."/>
            <person name="Kohler A."/>
            <person name="Barry K."/>
            <person name="LaButti K."/>
            <person name="Morin E."/>
            <person name="Salamov A."/>
            <person name="Lipzen A."/>
            <person name="Mereny Z."/>
            <person name="Hegedus B."/>
            <person name="Baldrian P."/>
            <person name="Stursova M."/>
            <person name="Weitz H."/>
            <person name="Taylor A."/>
            <person name="Grigoriev I.V."/>
            <person name="Nagy L.G."/>
            <person name="Martin F."/>
            <person name="Kauserud H."/>
        </authorList>
    </citation>
    <scope>NUCLEOTIDE SEQUENCE</scope>
    <source>
        <strain evidence="4">CBHHK002</strain>
    </source>
</reference>
<dbReference type="GO" id="GO:0016018">
    <property type="term" value="F:cyclosporin A binding"/>
    <property type="evidence" value="ECO:0007669"/>
    <property type="project" value="TreeGrafter"/>
</dbReference>
<proteinExistence type="predicted"/>
<evidence type="ECO:0000256" key="1">
    <source>
        <dbReference type="ARBA" id="ARBA00013194"/>
    </source>
</evidence>
<name>A0AAD6Z8W7_9AGAR</name>
<dbReference type="InterPro" id="IPR029000">
    <property type="entry name" value="Cyclophilin-like_dom_sf"/>
</dbReference>
<evidence type="ECO:0000256" key="2">
    <source>
        <dbReference type="ARBA" id="ARBA00023110"/>
    </source>
</evidence>
<dbReference type="PANTHER" id="PTHR11071:SF561">
    <property type="entry name" value="PEPTIDYL-PROLYL CIS-TRANS ISOMERASE D-RELATED"/>
    <property type="match status" value="1"/>
</dbReference>
<protein>
    <recommendedName>
        <fullName evidence="1">peptidylprolyl isomerase</fullName>
        <ecNumber evidence="1">5.2.1.8</ecNumber>
    </recommendedName>
</protein>
<organism evidence="4 5">
    <name type="scientific">Mycena albidolilacea</name>
    <dbReference type="NCBI Taxonomy" id="1033008"/>
    <lineage>
        <taxon>Eukaryota</taxon>
        <taxon>Fungi</taxon>
        <taxon>Dikarya</taxon>
        <taxon>Basidiomycota</taxon>
        <taxon>Agaricomycotina</taxon>
        <taxon>Agaricomycetes</taxon>
        <taxon>Agaricomycetidae</taxon>
        <taxon>Agaricales</taxon>
        <taxon>Marasmiineae</taxon>
        <taxon>Mycenaceae</taxon>
        <taxon>Mycena</taxon>
    </lineage>
</organism>
<dbReference type="AlphaFoldDB" id="A0AAD6Z8W7"/>
<evidence type="ECO:0000256" key="3">
    <source>
        <dbReference type="ARBA" id="ARBA00023235"/>
    </source>
</evidence>
<dbReference type="EMBL" id="JARIHO010000074">
    <property type="protein sequence ID" value="KAJ7311728.1"/>
    <property type="molecule type" value="Genomic_DNA"/>
</dbReference>
<keyword evidence="5" id="KW-1185">Reference proteome</keyword>
<dbReference type="GO" id="GO:0005737">
    <property type="term" value="C:cytoplasm"/>
    <property type="evidence" value="ECO:0007669"/>
    <property type="project" value="TreeGrafter"/>
</dbReference>
<accession>A0AAD6Z8W7</accession>
<dbReference type="PANTHER" id="PTHR11071">
    <property type="entry name" value="PEPTIDYL-PROLYL CIS-TRANS ISOMERASE"/>
    <property type="match status" value="1"/>
</dbReference>
<evidence type="ECO:0000313" key="4">
    <source>
        <dbReference type="EMBL" id="KAJ7311728.1"/>
    </source>
</evidence>
<evidence type="ECO:0000313" key="5">
    <source>
        <dbReference type="Proteomes" id="UP001218218"/>
    </source>
</evidence>